<dbReference type="InterPro" id="IPR014720">
    <property type="entry name" value="dsRBD_dom"/>
</dbReference>
<organism evidence="2 3">
    <name type="scientific">Pristionchus pacificus</name>
    <name type="common">Parasitic nematode worm</name>
    <dbReference type="NCBI Taxonomy" id="54126"/>
    <lineage>
        <taxon>Eukaryota</taxon>
        <taxon>Metazoa</taxon>
        <taxon>Ecdysozoa</taxon>
        <taxon>Nematoda</taxon>
        <taxon>Chromadorea</taxon>
        <taxon>Rhabditida</taxon>
        <taxon>Rhabditina</taxon>
        <taxon>Diplogasteromorpha</taxon>
        <taxon>Diplogasteroidea</taxon>
        <taxon>Neodiplogasteridae</taxon>
        <taxon>Pristionchus</taxon>
    </lineage>
</organism>
<dbReference type="CDD" id="cd00048">
    <property type="entry name" value="DSRM_SF"/>
    <property type="match status" value="1"/>
</dbReference>
<dbReference type="PANTHER" id="PTHR46205:SF3">
    <property type="entry name" value="LOQUACIOUS, ISOFORM B"/>
    <property type="match status" value="1"/>
</dbReference>
<dbReference type="OrthoDB" id="10056847at2759"/>
<dbReference type="Gene3D" id="3.30.160.20">
    <property type="match status" value="2"/>
</dbReference>
<dbReference type="InterPro" id="IPR051247">
    <property type="entry name" value="RLC_Component"/>
</dbReference>
<dbReference type="AlphaFoldDB" id="A0A2A6BQJ7"/>
<reference evidence="2" key="2">
    <citation type="submission" date="2022-06" db="UniProtKB">
        <authorList>
            <consortium name="EnsemblMetazoa"/>
        </authorList>
    </citation>
    <scope>IDENTIFICATION</scope>
    <source>
        <strain evidence="2">PS312</strain>
    </source>
</reference>
<gene>
    <name evidence="2" type="primary">WBGene00091999</name>
</gene>
<dbReference type="GO" id="GO:0035197">
    <property type="term" value="F:siRNA binding"/>
    <property type="evidence" value="ECO:0000318"/>
    <property type="project" value="GO_Central"/>
</dbReference>
<accession>A0A8R1Y3J8</accession>
<dbReference type="SMART" id="SM00358">
    <property type="entry name" value="DSRM"/>
    <property type="match status" value="2"/>
</dbReference>
<dbReference type="PANTHER" id="PTHR46205">
    <property type="entry name" value="LOQUACIOUS, ISOFORM B"/>
    <property type="match status" value="1"/>
</dbReference>
<dbReference type="GO" id="GO:0030422">
    <property type="term" value="P:siRNA processing"/>
    <property type="evidence" value="ECO:0000318"/>
    <property type="project" value="GO_Central"/>
</dbReference>
<dbReference type="GO" id="GO:0003725">
    <property type="term" value="F:double-stranded RNA binding"/>
    <property type="evidence" value="ECO:0000318"/>
    <property type="project" value="GO_Central"/>
</dbReference>
<name>A0A2A6BQJ7_PRIPA</name>
<keyword evidence="1" id="KW-0694">RNA-binding</keyword>
<keyword evidence="3" id="KW-1185">Reference proteome</keyword>
<dbReference type="PROSITE" id="PS50137">
    <property type="entry name" value="DS_RBD"/>
    <property type="match status" value="1"/>
</dbReference>
<protein>
    <submittedName>
        <fullName evidence="2">Rde-4</fullName>
    </submittedName>
</protein>
<sequence>MSFPFMDVDDLRRMYPELCSSNPLHILVYIHLILEASSMPQQNVELVFDTKRTPAMVIQEFSVKSHKQIGDVYFNELEDLNPNTGMYIYTCHARMMKFSGMGKSRSKKNAKQIACYELIKSAVMMDRYKDFHIHAKTKEEALKILEQIKPPEDDPSGESLAPAQPVNWVGRLTEFCAQNKLPAADYSFDEHGPPNQRTYTACASVGGMKGNAEAKKKKDAKGLAAQKLMQLLEPVGQVDSLRKGTDRMAGNGGELGVDDDEEPIQGLLGLAGVDVSKAYLEQEPQKALVDVLKDTTRFQSNYTVSYRDLLQPSTRGRSQTLLTIQYSKALPAPIVHPDGSITPGKVDKDAPSSHNYVFCGDGTDSDSARDEAARAALVHLLPFKGPLNPAPPSSAPTQ</sequence>
<evidence type="ECO:0000313" key="2">
    <source>
        <dbReference type="EnsemblMetazoa" id="PPA02445.1"/>
    </source>
</evidence>
<reference evidence="3" key="1">
    <citation type="journal article" date="2008" name="Nat. Genet.">
        <title>The Pristionchus pacificus genome provides a unique perspective on nematode lifestyle and parasitism.</title>
        <authorList>
            <person name="Dieterich C."/>
            <person name="Clifton S.W."/>
            <person name="Schuster L.N."/>
            <person name="Chinwalla A."/>
            <person name="Delehaunty K."/>
            <person name="Dinkelacker I."/>
            <person name="Fulton L."/>
            <person name="Fulton R."/>
            <person name="Godfrey J."/>
            <person name="Minx P."/>
            <person name="Mitreva M."/>
            <person name="Roeseler W."/>
            <person name="Tian H."/>
            <person name="Witte H."/>
            <person name="Yang S.P."/>
            <person name="Wilson R.K."/>
            <person name="Sommer R.J."/>
        </authorList>
    </citation>
    <scope>NUCLEOTIDE SEQUENCE [LARGE SCALE GENOMIC DNA]</scope>
    <source>
        <strain evidence="3">PS312</strain>
    </source>
</reference>
<evidence type="ECO:0000313" key="3">
    <source>
        <dbReference type="Proteomes" id="UP000005239"/>
    </source>
</evidence>
<proteinExistence type="predicted"/>
<dbReference type="Pfam" id="PF00035">
    <property type="entry name" value="dsrm"/>
    <property type="match status" value="1"/>
</dbReference>
<dbReference type="SUPFAM" id="SSF54768">
    <property type="entry name" value="dsRNA-binding domain-like"/>
    <property type="match status" value="2"/>
</dbReference>
<dbReference type="GO" id="GO:0005634">
    <property type="term" value="C:nucleus"/>
    <property type="evidence" value="ECO:0000318"/>
    <property type="project" value="GO_Central"/>
</dbReference>
<dbReference type="GO" id="GO:0070578">
    <property type="term" value="C:RISC-loading complex"/>
    <property type="evidence" value="ECO:0000318"/>
    <property type="project" value="GO_Central"/>
</dbReference>
<evidence type="ECO:0000256" key="1">
    <source>
        <dbReference type="ARBA" id="ARBA00022884"/>
    </source>
</evidence>
<accession>A0A2A6BQJ7</accession>
<dbReference type="GO" id="GO:0005737">
    <property type="term" value="C:cytoplasm"/>
    <property type="evidence" value="ECO:0000318"/>
    <property type="project" value="GO_Central"/>
</dbReference>
<dbReference type="GO" id="GO:0016442">
    <property type="term" value="C:RISC complex"/>
    <property type="evidence" value="ECO:0000318"/>
    <property type="project" value="GO_Central"/>
</dbReference>
<dbReference type="EnsemblMetazoa" id="PPA02445.1">
    <property type="protein sequence ID" value="PPA02445.1"/>
    <property type="gene ID" value="WBGene00091999"/>
</dbReference>
<dbReference type="GO" id="GO:0070920">
    <property type="term" value="P:regulation of regulatory ncRNA processing"/>
    <property type="evidence" value="ECO:0000318"/>
    <property type="project" value="GO_Central"/>
</dbReference>
<dbReference type="Proteomes" id="UP000005239">
    <property type="component" value="Unassembled WGS sequence"/>
</dbReference>